<feature type="coiled-coil region" evidence="1">
    <location>
        <begin position="55"/>
        <end position="86"/>
    </location>
</feature>
<evidence type="ECO:0000256" key="2">
    <source>
        <dbReference type="SAM" id="MobiDB-lite"/>
    </source>
</evidence>
<feature type="region of interest" description="Disordered" evidence="2">
    <location>
        <begin position="1"/>
        <end position="31"/>
    </location>
</feature>
<evidence type="ECO:0000313" key="4">
    <source>
        <dbReference type="Proteomes" id="UP000649114"/>
    </source>
</evidence>
<accession>A0AAN5YZV7</accession>
<evidence type="ECO:0000313" key="3">
    <source>
        <dbReference type="EMBL" id="KAF4209747.1"/>
    </source>
</evidence>
<reference evidence="3" key="2">
    <citation type="submission" date="2020-04" db="EMBL/GenBank/DDBJ databases">
        <authorList>
            <person name="Santos R.A.C."/>
            <person name="Steenwyk J.L."/>
            <person name="Rivero-Menendez O."/>
            <person name="Mead M.E."/>
            <person name="Silva L.P."/>
            <person name="Bastos R.W."/>
            <person name="Alastruey-Izquierdo A."/>
            <person name="Goldman G.H."/>
            <person name="Rokas A."/>
        </authorList>
    </citation>
    <scope>NUCLEOTIDE SEQUENCE</scope>
    <source>
        <strain evidence="3">CNM-CM8927</strain>
    </source>
</reference>
<feature type="compositionally biased region" description="Pro residues" evidence="2">
    <location>
        <begin position="117"/>
        <end position="129"/>
    </location>
</feature>
<dbReference type="Proteomes" id="UP000649114">
    <property type="component" value="Unassembled WGS sequence"/>
</dbReference>
<name>A0AAN5YZV7_ASPLE</name>
<gene>
    <name evidence="3" type="ORF">CNMCM8927_004950</name>
</gene>
<comment type="caution">
    <text evidence="3">The sequence shown here is derived from an EMBL/GenBank/DDBJ whole genome shotgun (WGS) entry which is preliminary data.</text>
</comment>
<protein>
    <submittedName>
        <fullName evidence="3">Uncharacterized protein</fullName>
    </submittedName>
</protein>
<feature type="compositionally biased region" description="Basic residues" evidence="2">
    <location>
        <begin position="1"/>
        <end position="10"/>
    </location>
</feature>
<dbReference type="AlphaFoldDB" id="A0AAN5YZV7"/>
<evidence type="ECO:0000256" key="1">
    <source>
        <dbReference type="SAM" id="Coils"/>
    </source>
</evidence>
<feature type="compositionally biased region" description="Basic and acidic residues" evidence="2">
    <location>
        <begin position="11"/>
        <end position="28"/>
    </location>
</feature>
<feature type="region of interest" description="Disordered" evidence="2">
    <location>
        <begin position="116"/>
        <end position="145"/>
    </location>
</feature>
<dbReference type="EMBL" id="JAAAPU010000002">
    <property type="protein sequence ID" value="KAF4209747.1"/>
    <property type="molecule type" value="Genomic_DNA"/>
</dbReference>
<organism evidence="3 4">
    <name type="scientific">Aspergillus lentulus</name>
    <dbReference type="NCBI Taxonomy" id="293939"/>
    <lineage>
        <taxon>Eukaryota</taxon>
        <taxon>Fungi</taxon>
        <taxon>Dikarya</taxon>
        <taxon>Ascomycota</taxon>
        <taxon>Pezizomycotina</taxon>
        <taxon>Eurotiomycetes</taxon>
        <taxon>Eurotiomycetidae</taxon>
        <taxon>Eurotiales</taxon>
        <taxon>Aspergillaceae</taxon>
        <taxon>Aspergillus</taxon>
        <taxon>Aspergillus subgen. Fumigati</taxon>
    </lineage>
</organism>
<reference evidence="3" key="1">
    <citation type="journal article" date="2020" name="bioRxiv">
        <title>Genomic and phenotypic heterogeneity of clinical isolates of the human pathogens Aspergillus fumigatus, Aspergillus lentulus and Aspergillus fumigatiaffinis.</title>
        <authorList>
            <person name="dos Santos R.A.C."/>
            <person name="Steenwyk J.L."/>
            <person name="Rivero-Menendez O."/>
            <person name="Mead M.E."/>
            <person name="Silva L.P."/>
            <person name="Bastos R.W."/>
            <person name="Alastruey-Izquierdo A."/>
            <person name="Goldman G.H."/>
            <person name="Rokas A."/>
        </authorList>
    </citation>
    <scope>NUCLEOTIDE SEQUENCE</scope>
    <source>
        <strain evidence="3">CNM-CM8927</strain>
    </source>
</reference>
<proteinExistence type="predicted"/>
<keyword evidence="1" id="KW-0175">Coiled coil</keyword>
<sequence length="145" mass="16765">MGLRPSKKKRREEAIRRQERQDLCREGGLEPQLRPNLTKAQLLQVEELHHEFQLRKRVREEAKDALEAAKKAFEKAEEEWKAADDAVKASSLERRQYYMAERGVLVPEGIQAWLEPKLPPPALTGPPSPLWSSNKEAEARRRHPA</sequence>